<proteinExistence type="predicted"/>
<reference evidence="1 2" key="1">
    <citation type="submission" date="2019-06" db="EMBL/GenBank/DDBJ databases">
        <title>Whole genome shotgun sequence of Microbacterium liquefaciens NBRC 15037.</title>
        <authorList>
            <person name="Hosoyama A."/>
            <person name="Uohara A."/>
            <person name="Ohji S."/>
            <person name="Ichikawa N."/>
        </authorList>
    </citation>
    <scope>NUCLEOTIDE SEQUENCE [LARGE SCALE GENOMIC DNA]</scope>
    <source>
        <strain evidence="1 2">NBRC 15037</strain>
    </source>
</reference>
<dbReference type="RefSeq" id="WP_141388148.1">
    <property type="nucleotide sequence ID" value="NZ_BJNQ01000031.1"/>
</dbReference>
<evidence type="ECO:0000313" key="2">
    <source>
        <dbReference type="Proteomes" id="UP000317410"/>
    </source>
</evidence>
<dbReference type="Proteomes" id="UP000317410">
    <property type="component" value="Unassembled WGS sequence"/>
</dbReference>
<evidence type="ECO:0000313" key="1">
    <source>
        <dbReference type="EMBL" id="GEC76960.1"/>
    </source>
</evidence>
<protein>
    <submittedName>
        <fullName evidence="1">Uncharacterized protein</fullName>
    </submittedName>
</protein>
<name>A0A4Y4BCQ1_MICMQ</name>
<sequence>MLIASIRPAEKHNATVTGTEIPDLRAQLVAEAPAGWEMVSAHVEMKPGGIRIVEGKFQRRDEPREIEGDDMAALEAKVPAGRQILSVRRA</sequence>
<organism evidence="1 2">
    <name type="scientific">Microbacterium maritypicum</name>
    <name type="common">Microbacterium liquefaciens</name>
    <dbReference type="NCBI Taxonomy" id="33918"/>
    <lineage>
        <taxon>Bacteria</taxon>
        <taxon>Bacillati</taxon>
        <taxon>Actinomycetota</taxon>
        <taxon>Actinomycetes</taxon>
        <taxon>Micrococcales</taxon>
        <taxon>Microbacteriaceae</taxon>
        <taxon>Microbacterium</taxon>
    </lineage>
</organism>
<accession>A0A4Y4BCQ1</accession>
<dbReference type="AlphaFoldDB" id="A0A4Y4BCQ1"/>
<comment type="caution">
    <text evidence="1">The sequence shown here is derived from an EMBL/GenBank/DDBJ whole genome shotgun (WGS) entry which is preliminary data.</text>
</comment>
<gene>
    <name evidence="1" type="ORF">MLI01_31050</name>
</gene>
<dbReference type="EMBL" id="BJNQ01000031">
    <property type="protein sequence ID" value="GEC76960.1"/>
    <property type="molecule type" value="Genomic_DNA"/>
</dbReference>